<evidence type="ECO:0000313" key="1">
    <source>
        <dbReference type="EMBL" id="CAI6334533.1"/>
    </source>
</evidence>
<sequence>MVVQIRSIAPSVKPVNFQISEIILSGYCHDHRRYHHADIDPSEENSLLYFSFFQLHCPRSNPRILCFL</sequence>
<dbReference type="EMBL" id="CAOQHR010000005">
    <property type="protein sequence ID" value="CAI6334533.1"/>
    <property type="molecule type" value="Genomic_DNA"/>
</dbReference>
<name>A0A9W4XK41_9PLEO</name>
<dbReference type="Proteomes" id="UP001152607">
    <property type="component" value="Unassembled WGS sequence"/>
</dbReference>
<dbReference type="AlphaFoldDB" id="A0A9W4XK41"/>
<organism evidence="1 2">
    <name type="scientific">Periconia digitata</name>
    <dbReference type="NCBI Taxonomy" id="1303443"/>
    <lineage>
        <taxon>Eukaryota</taxon>
        <taxon>Fungi</taxon>
        <taxon>Dikarya</taxon>
        <taxon>Ascomycota</taxon>
        <taxon>Pezizomycotina</taxon>
        <taxon>Dothideomycetes</taxon>
        <taxon>Pleosporomycetidae</taxon>
        <taxon>Pleosporales</taxon>
        <taxon>Massarineae</taxon>
        <taxon>Periconiaceae</taxon>
        <taxon>Periconia</taxon>
    </lineage>
</organism>
<gene>
    <name evidence="1" type="ORF">PDIGIT_LOCUS7594</name>
</gene>
<proteinExistence type="predicted"/>
<comment type="caution">
    <text evidence="1">The sequence shown here is derived from an EMBL/GenBank/DDBJ whole genome shotgun (WGS) entry which is preliminary data.</text>
</comment>
<reference evidence="1" key="1">
    <citation type="submission" date="2023-01" db="EMBL/GenBank/DDBJ databases">
        <authorList>
            <person name="Van Ghelder C."/>
            <person name="Rancurel C."/>
        </authorList>
    </citation>
    <scope>NUCLEOTIDE SEQUENCE</scope>
    <source>
        <strain evidence="1">CNCM I-4278</strain>
    </source>
</reference>
<accession>A0A9W4XK41</accession>
<protein>
    <submittedName>
        <fullName evidence="1">Uncharacterized protein</fullName>
    </submittedName>
</protein>
<keyword evidence="2" id="KW-1185">Reference proteome</keyword>
<evidence type="ECO:0000313" key="2">
    <source>
        <dbReference type="Proteomes" id="UP001152607"/>
    </source>
</evidence>